<comment type="catalytic activity">
    <reaction evidence="4">
        <text>L-phenylalanyl-tRNA(Phe) + an N-terminal L-alpha-aminoacyl-[protein] = an N-terminal L-phenylalanyl-L-alpha-aminoacyl-[protein] + tRNA(Phe)</text>
        <dbReference type="Rhea" id="RHEA:43632"/>
        <dbReference type="Rhea" id="RHEA-COMP:9668"/>
        <dbReference type="Rhea" id="RHEA-COMP:9699"/>
        <dbReference type="Rhea" id="RHEA-COMP:10636"/>
        <dbReference type="Rhea" id="RHEA-COMP:10637"/>
        <dbReference type="ChEBI" id="CHEBI:78442"/>
        <dbReference type="ChEBI" id="CHEBI:78531"/>
        <dbReference type="ChEBI" id="CHEBI:78597"/>
        <dbReference type="ChEBI" id="CHEBI:83561"/>
        <dbReference type="EC" id="2.3.2.6"/>
    </reaction>
</comment>
<evidence type="ECO:0000313" key="6">
    <source>
        <dbReference type="Proteomes" id="UP000494115"/>
    </source>
</evidence>
<comment type="catalytic activity">
    <reaction evidence="4">
        <text>N-terminal L-lysyl-[protein] + L-leucyl-tRNA(Leu) = N-terminal L-leucyl-L-lysyl-[protein] + tRNA(Leu) + H(+)</text>
        <dbReference type="Rhea" id="RHEA:12340"/>
        <dbReference type="Rhea" id="RHEA-COMP:9613"/>
        <dbReference type="Rhea" id="RHEA-COMP:9622"/>
        <dbReference type="Rhea" id="RHEA-COMP:12670"/>
        <dbReference type="Rhea" id="RHEA-COMP:12671"/>
        <dbReference type="ChEBI" id="CHEBI:15378"/>
        <dbReference type="ChEBI" id="CHEBI:65249"/>
        <dbReference type="ChEBI" id="CHEBI:78442"/>
        <dbReference type="ChEBI" id="CHEBI:78494"/>
        <dbReference type="ChEBI" id="CHEBI:133043"/>
        <dbReference type="EC" id="2.3.2.6"/>
    </reaction>
</comment>
<comment type="similarity">
    <text evidence="4">Belongs to the L/F-transferase family.</text>
</comment>
<dbReference type="InterPro" id="IPR004616">
    <property type="entry name" value="Leu/Phe-tRNA_Trfase"/>
</dbReference>
<keyword evidence="6" id="KW-1185">Reference proteome</keyword>
<reference evidence="5 6" key="1">
    <citation type="submission" date="2020-04" db="EMBL/GenBank/DDBJ databases">
        <authorList>
            <person name="De Canck E."/>
        </authorList>
    </citation>
    <scope>NUCLEOTIDE SEQUENCE [LARGE SCALE GENOMIC DNA]</scope>
    <source>
        <strain evidence="5 6">LMG 28138</strain>
    </source>
</reference>
<evidence type="ECO:0000256" key="1">
    <source>
        <dbReference type="ARBA" id="ARBA00022490"/>
    </source>
</evidence>
<dbReference type="Gene3D" id="3.40.630.70">
    <property type="entry name" value="Leucyl/phenylalanyl-tRNA-protein transferase, C-terminal domain"/>
    <property type="match status" value="1"/>
</dbReference>
<evidence type="ECO:0000313" key="5">
    <source>
        <dbReference type="EMBL" id="CAB3798988.1"/>
    </source>
</evidence>
<dbReference type="InterPro" id="IPR016181">
    <property type="entry name" value="Acyl_CoA_acyltransferase"/>
</dbReference>
<keyword evidence="3 4" id="KW-0012">Acyltransferase</keyword>
<dbReference type="InterPro" id="IPR042203">
    <property type="entry name" value="Leu/Phe-tRNA_Trfase_C"/>
</dbReference>
<proteinExistence type="inferred from homology"/>
<sequence>MVPWLRSDDPFPPLDHALGPASGAAGLLAATGELDVGRLLEAYRNGIFPWYSNGQPVLWWSPDPRMVLRPDAFHLSTSFAKTLRRVLRDPAWEVRVDGNFTEVMRTCARAPRAGQDGTWITAEVIAAYSALHRQGHAHSVETWYEGHRVGGLYGVALGRMFFGESMFAFRTDASKIALAALVGHLRRHGVQMIDCQQNTSHLASLGAFEVARSEFVAHLRASVDAPGIPWHFDKTVLDAVQGF</sequence>
<evidence type="ECO:0000256" key="3">
    <source>
        <dbReference type="ARBA" id="ARBA00023315"/>
    </source>
</evidence>
<comment type="catalytic activity">
    <reaction evidence="4">
        <text>N-terminal L-arginyl-[protein] + L-leucyl-tRNA(Leu) = N-terminal L-leucyl-L-arginyl-[protein] + tRNA(Leu) + H(+)</text>
        <dbReference type="Rhea" id="RHEA:50416"/>
        <dbReference type="Rhea" id="RHEA-COMP:9613"/>
        <dbReference type="Rhea" id="RHEA-COMP:9622"/>
        <dbReference type="Rhea" id="RHEA-COMP:12672"/>
        <dbReference type="Rhea" id="RHEA-COMP:12673"/>
        <dbReference type="ChEBI" id="CHEBI:15378"/>
        <dbReference type="ChEBI" id="CHEBI:64719"/>
        <dbReference type="ChEBI" id="CHEBI:78442"/>
        <dbReference type="ChEBI" id="CHEBI:78494"/>
        <dbReference type="ChEBI" id="CHEBI:133044"/>
        <dbReference type="EC" id="2.3.2.6"/>
    </reaction>
</comment>
<dbReference type="Gene3D" id="3.30.70.3550">
    <property type="entry name" value="Leucyl/phenylalanyl-tRNA-protein transferase, N-terminal domain"/>
    <property type="match status" value="1"/>
</dbReference>
<dbReference type="GO" id="GO:0005737">
    <property type="term" value="C:cytoplasm"/>
    <property type="evidence" value="ECO:0007669"/>
    <property type="project" value="UniProtKB-SubCell"/>
</dbReference>
<dbReference type="InterPro" id="IPR042221">
    <property type="entry name" value="Leu/Phe-tRNA_Trfase_N"/>
</dbReference>
<evidence type="ECO:0000256" key="4">
    <source>
        <dbReference type="HAMAP-Rule" id="MF_00688"/>
    </source>
</evidence>
<dbReference type="PANTHER" id="PTHR30098">
    <property type="entry name" value="LEUCYL/PHENYLALANYL-TRNA--PROTEIN TRANSFERASE"/>
    <property type="match status" value="1"/>
</dbReference>
<dbReference type="EMBL" id="CADIKM010000031">
    <property type="protein sequence ID" value="CAB3798988.1"/>
    <property type="molecule type" value="Genomic_DNA"/>
</dbReference>
<evidence type="ECO:0000256" key="2">
    <source>
        <dbReference type="ARBA" id="ARBA00022679"/>
    </source>
</evidence>
<dbReference type="GO" id="GO:0008914">
    <property type="term" value="F:leucyl-tRNA--protein transferase activity"/>
    <property type="evidence" value="ECO:0007669"/>
    <property type="project" value="UniProtKB-UniRule"/>
</dbReference>
<gene>
    <name evidence="4 5" type="primary">aat</name>
    <name evidence="5" type="ORF">LMG28138_04567</name>
</gene>
<dbReference type="EC" id="2.3.2.6" evidence="4"/>
<dbReference type="Pfam" id="PF03588">
    <property type="entry name" value="Leu_Phe_trans"/>
    <property type="match status" value="1"/>
</dbReference>
<comment type="function">
    <text evidence="4">Functions in the N-end rule pathway of protein degradation where it conjugates Leu, Phe and, less efficiently, Met from aminoacyl-tRNAs to the N-termini of proteins containing an N-terminal arginine or lysine.</text>
</comment>
<dbReference type="NCBIfam" id="TIGR00667">
    <property type="entry name" value="aat"/>
    <property type="match status" value="1"/>
</dbReference>
<dbReference type="HAMAP" id="MF_00688">
    <property type="entry name" value="Leu_Phe_trans"/>
    <property type="match status" value="1"/>
</dbReference>
<protein>
    <recommendedName>
        <fullName evidence="4">Leucyl/phenylalanyl-tRNA--protein transferase</fullName>
        <ecNumber evidence="4">2.3.2.6</ecNumber>
    </recommendedName>
    <alternativeName>
        <fullName evidence="4">L/F-transferase</fullName>
    </alternativeName>
    <alternativeName>
        <fullName evidence="4">Leucyltransferase</fullName>
    </alternativeName>
    <alternativeName>
        <fullName evidence="4">Phenyalanyltransferase</fullName>
    </alternativeName>
</protein>
<dbReference type="Proteomes" id="UP000494115">
    <property type="component" value="Unassembled WGS sequence"/>
</dbReference>
<keyword evidence="1 4" id="KW-0963">Cytoplasm</keyword>
<dbReference type="PANTHER" id="PTHR30098:SF2">
    <property type="entry name" value="LEUCYL_PHENYLALANYL-TRNA--PROTEIN TRANSFERASE"/>
    <property type="match status" value="1"/>
</dbReference>
<keyword evidence="2 4" id="KW-0808">Transferase</keyword>
<dbReference type="RefSeq" id="WP_175107202.1">
    <property type="nucleotide sequence ID" value="NZ_CADIKM010000031.1"/>
</dbReference>
<name>A0A6S7BFX2_9BURK</name>
<organism evidence="5 6">
    <name type="scientific">Pararobbsia alpina</name>
    <dbReference type="NCBI Taxonomy" id="621374"/>
    <lineage>
        <taxon>Bacteria</taxon>
        <taxon>Pseudomonadati</taxon>
        <taxon>Pseudomonadota</taxon>
        <taxon>Betaproteobacteria</taxon>
        <taxon>Burkholderiales</taxon>
        <taxon>Burkholderiaceae</taxon>
        <taxon>Pararobbsia</taxon>
    </lineage>
</organism>
<comment type="subcellular location">
    <subcellularLocation>
        <location evidence="4">Cytoplasm</location>
    </subcellularLocation>
</comment>
<accession>A0A6S7BFX2</accession>
<dbReference type="GO" id="GO:0030163">
    <property type="term" value="P:protein catabolic process"/>
    <property type="evidence" value="ECO:0007669"/>
    <property type="project" value="UniProtKB-UniRule"/>
</dbReference>
<dbReference type="AlphaFoldDB" id="A0A6S7BFX2"/>
<dbReference type="SUPFAM" id="SSF55729">
    <property type="entry name" value="Acyl-CoA N-acyltransferases (Nat)"/>
    <property type="match status" value="1"/>
</dbReference>